<dbReference type="Proteomes" id="UP000516384">
    <property type="component" value="Chromosome"/>
</dbReference>
<evidence type="ECO:0000313" key="1">
    <source>
        <dbReference type="EMBL" id="QNR65027.1"/>
    </source>
</evidence>
<organism evidence="1 2">
    <name type="scientific">Paenibacillus peoriae</name>
    <dbReference type="NCBI Taxonomy" id="59893"/>
    <lineage>
        <taxon>Bacteria</taxon>
        <taxon>Bacillati</taxon>
        <taxon>Bacillota</taxon>
        <taxon>Bacilli</taxon>
        <taxon>Bacillales</taxon>
        <taxon>Paenibacillaceae</taxon>
        <taxon>Paenibacillus</taxon>
    </lineage>
</organism>
<dbReference type="AlphaFoldDB" id="A0A7H0Y1R9"/>
<name>A0A7H0Y1R9_9BACL</name>
<protein>
    <submittedName>
        <fullName evidence="1">Uncharacterized protein</fullName>
    </submittedName>
</protein>
<sequence>MKISFLENGLDSLKKGIGKLTIYEEELYLKKNKTDHRFFYLKDAILNLHHGIEVLFKYILNKESPYLVFSNINEHVHNGFMQMRQKGCSSIFETESSHKIHTVTYNEAIKRVTKVLGLEISKELGDKLEDLERLRNQITHSEIFFSEQSIHFLFNGLLDELDVFFLKAIGEEYKTLSGYSELRKNYSEYLEFLKKNNLEQLGRVIQNLSDSFDKHGISMGMNDVKVLTDINKAEAIIKALLDSGAILGADFYNGHCSGHLPIIERIDKEHFRIYASDNDANYIFKFKSLLVYLPEIEMKQGPVLYFEASEEEAEEKYSDYIKYRDMTNINVKYVEYMEFEDGKVIISPKDIYRFYEEKENNEYYVMPKYTDVFRFYTKGIFCFINVQPLDIQPFDIDKIVNLDAKTLEVALRRNLNNEYQNFH</sequence>
<reference evidence="1 2" key="1">
    <citation type="submission" date="2020-09" db="EMBL/GenBank/DDBJ databases">
        <title>Characterization of Paenibacillus peoriae strain ZF390 with broad-spectrum antimicrobial activity as a potential biocontrol agent.</title>
        <authorList>
            <person name="Li L."/>
            <person name="Zhao Y."/>
            <person name="Li B."/>
            <person name="Xie X."/>
        </authorList>
    </citation>
    <scope>NUCLEOTIDE SEQUENCE [LARGE SCALE GENOMIC DNA]</scope>
    <source>
        <strain evidence="1 2">ZF390</strain>
    </source>
</reference>
<evidence type="ECO:0000313" key="2">
    <source>
        <dbReference type="Proteomes" id="UP000516384"/>
    </source>
</evidence>
<dbReference type="RefSeq" id="WP_190296945.1">
    <property type="nucleotide sequence ID" value="NZ_CP061172.1"/>
</dbReference>
<dbReference type="EMBL" id="CP061172">
    <property type="protein sequence ID" value="QNR65027.1"/>
    <property type="molecule type" value="Genomic_DNA"/>
</dbReference>
<gene>
    <name evidence="1" type="ORF">IAQ67_13920</name>
</gene>
<proteinExistence type="predicted"/>
<accession>A0A7H0Y1R9</accession>